<dbReference type="Pfam" id="PF01490">
    <property type="entry name" value="Aa_trans"/>
    <property type="match status" value="1"/>
</dbReference>
<evidence type="ECO:0000256" key="6">
    <source>
        <dbReference type="ARBA" id="ARBA00023136"/>
    </source>
</evidence>
<feature type="compositionally biased region" description="Low complexity" evidence="7">
    <location>
        <begin position="251"/>
        <end position="269"/>
    </location>
</feature>
<feature type="domain" description="Amino acid transporter transmembrane" evidence="9">
    <location>
        <begin position="369"/>
        <end position="766"/>
    </location>
</feature>
<comment type="caution">
    <text evidence="10">The sequence shown here is derived from an EMBL/GenBank/DDBJ whole genome shotgun (WGS) entry which is preliminary data.</text>
</comment>
<feature type="transmembrane region" description="Helical" evidence="8">
    <location>
        <begin position="376"/>
        <end position="396"/>
    </location>
</feature>
<feature type="transmembrane region" description="Helical" evidence="8">
    <location>
        <begin position="556"/>
        <end position="574"/>
    </location>
</feature>
<sequence length="771" mass="86032">MTRKDNRKKKAQRRKKKLTNKKNENDSIENDPIKQQPILVTTKDIPPITPSADTGVATTIIPQQHTSVSSRRSSHTAALRMDPRPLLHSDNNNITNNTNTNGSLYGTTPIKQQSQVAMNMSNSGSPSISKSASFDVNNPTQDVVDQVSKYLSPSTNDLSLPGGDITRDLYKWKNDHPPIMENNNNNIVNTNINTNLAHSPIRSANLFPENGTTNGNAYHRKRSMSFSALSINSSTLNSLILPTPQGHRTYSGTNNNNNNSNITTNGNSNGPVIMTHEEIRAPGGFRRSYILQSRRKKNLRTPDFFTRNFIEFLTLYGHFAGEDLSDSDSEREEDGEEDETDITDLEVLESDNESTSLLLTETTSHHEKHKSTTFKAVLLLLKSFVGTGVLFLPRAFHNGGWAFSSVCLLFCAWISYYCFVLLINTKNKINVNGYGEMGYTLYGNPMKYAILSSITLSQLGFSAAYTVFTATNLKVFVDNVFGFDKEQIHLALYIILQAIIFIPLSLTRNIAKLSGTALIADLFILLGLLYVYYYASYHVVTNGIAQSIILFNKKDWSLFIGTAIFTFEGIGLLIPIQESMRHPEKFQKSLSGVMVIVTVIFISCGLICYCAFGSQVETVVLLNFPQDSPLTLTVQLLYALAILLSTPLQLFPAIRILEHLTFPANASGKHNPKVKWLKNYFRTFVVILSATMAWIGANDLDKFVSLVGSMACIPLIYIHPPLLHFKATMLDNSSQMNTRKKLEMVLDIVLCIFGVIVMAYTSWQTIVMWVS</sequence>
<keyword evidence="6 8" id="KW-0472">Membrane</keyword>
<gene>
    <name evidence="10" type="ORF">KABA2_02S05434</name>
</gene>
<organism evidence="10 11">
    <name type="scientific">Maudiozyma barnettii</name>
    <dbReference type="NCBI Taxonomy" id="61262"/>
    <lineage>
        <taxon>Eukaryota</taxon>
        <taxon>Fungi</taxon>
        <taxon>Dikarya</taxon>
        <taxon>Ascomycota</taxon>
        <taxon>Saccharomycotina</taxon>
        <taxon>Saccharomycetes</taxon>
        <taxon>Saccharomycetales</taxon>
        <taxon>Saccharomycetaceae</taxon>
        <taxon>Maudiozyma</taxon>
    </lineage>
</organism>
<evidence type="ECO:0000256" key="7">
    <source>
        <dbReference type="SAM" id="MobiDB-lite"/>
    </source>
</evidence>
<evidence type="ECO:0000256" key="5">
    <source>
        <dbReference type="ARBA" id="ARBA00022989"/>
    </source>
</evidence>
<feature type="transmembrane region" description="Helical" evidence="8">
    <location>
        <begin position="744"/>
        <end position="763"/>
    </location>
</feature>
<feature type="compositionally biased region" description="Low complexity" evidence="7">
    <location>
        <begin position="91"/>
        <end position="101"/>
    </location>
</feature>
<feature type="transmembrane region" description="Helical" evidence="8">
    <location>
        <begin position="518"/>
        <end position="536"/>
    </location>
</feature>
<feature type="transmembrane region" description="Helical" evidence="8">
    <location>
        <begin position="402"/>
        <end position="423"/>
    </location>
</feature>
<feature type="compositionally biased region" description="Basic residues" evidence="7">
    <location>
        <begin position="1"/>
        <end position="20"/>
    </location>
</feature>
<evidence type="ECO:0000256" key="8">
    <source>
        <dbReference type="SAM" id="Phobius"/>
    </source>
</evidence>
<dbReference type="Proteomes" id="UP000644660">
    <property type="component" value="Unassembled WGS sequence"/>
</dbReference>
<evidence type="ECO:0000313" key="10">
    <source>
        <dbReference type="EMBL" id="CAB4252829.1"/>
    </source>
</evidence>
<keyword evidence="11" id="KW-1185">Reference proteome</keyword>
<dbReference type="GO" id="GO:0005302">
    <property type="term" value="F:L-tyrosine transmembrane transporter activity"/>
    <property type="evidence" value="ECO:0007669"/>
    <property type="project" value="TreeGrafter"/>
</dbReference>
<feature type="region of interest" description="Disordered" evidence="7">
    <location>
        <begin position="248"/>
        <end position="269"/>
    </location>
</feature>
<feature type="transmembrane region" description="Helical" evidence="8">
    <location>
        <begin position="636"/>
        <end position="658"/>
    </location>
</feature>
<reference evidence="10 11" key="1">
    <citation type="submission" date="2020-05" db="EMBL/GenBank/DDBJ databases">
        <authorList>
            <person name="Casaregola S."/>
            <person name="Devillers H."/>
            <person name="Grondin C."/>
        </authorList>
    </citation>
    <scope>NUCLEOTIDE SEQUENCE [LARGE SCALE GENOMIC DNA]</scope>
    <source>
        <strain evidence="10 11">CLIB 1767</strain>
    </source>
</reference>
<evidence type="ECO:0000256" key="2">
    <source>
        <dbReference type="ARBA" id="ARBA00008066"/>
    </source>
</evidence>
<comment type="similarity">
    <text evidence="2">Belongs to the amino acid/polyamine transporter 2 family.</text>
</comment>
<evidence type="ECO:0000313" key="11">
    <source>
        <dbReference type="Proteomes" id="UP000644660"/>
    </source>
</evidence>
<feature type="transmembrane region" description="Helical" evidence="8">
    <location>
        <begin position="703"/>
        <end position="723"/>
    </location>
</feature>
<feature type="region of interest" description="Disordered" evidence="7">
    <location>
        <begin position="323"/>
        <end position="342"/>
    </location>
</feature>
<feature type="transmembrane region" description="Helical" evidence="8">
    <location>
        <begin position="679"/>
        <end position="697"/>
    </location>
</feature>
<feature type="transmembrane region" description="Helical" evidence="8">
    <location>
        <begin position="488"/>
        <end position="506"/>
    </location>
</feature>
<dbReference type="GO" id="GO:0005774">
    <property type="term" value="C:vacuolar membrane"/>
    <property type="evidence" value="ECO:0007669"/>
    <property type="project" value="UniProtKB-SubCell"/>
</dbReference>
<dbReference type="PANTHER" id="PTHR22950">
    <property type="entry name" value="AMINO ACID TRANSPORTER"/>
    <property type="match status" value="1"/>
</dbReference>
<proteinExistence type="inferred from homology"/>
<dbReference type="RefSeq" id="XP_041404867.1">
    <property type="nucleotide sequence ID" value="XM_041548933.1"/>
</dbReference>
<dbReference type="AlphaFoldDB" id="A0A8H2ZG03"/>
<evidence type="ECO:0000256" key="3">
    <source>
        <dbReference type="ARBA" id="ARBA00022554"/>
    </source>
</evidence>
<name>A0A8H2ZG03_9SACH</name>
<protein>
    <submittedName>
        <fullName evidence="10">Similar to Saccharomyces cerevisiae YKL146W AVT3 Vacuolar transporter, exports large neutral amino acids from the vacuole</fullName>
    </submittedName>
</protein>
<feature type="region of interest" description="Disordered" evidence="7">
    <location>
        <begin position="83"/>
        <end position="106"/>
    </location>
</feature>
<feature type="transmembrane region" description="Helical" evidence="8">
    <location>
        <begin position="448"/>
        <end position="468"/>
    </location>
</feature>
<comment type="subcellular location">
    <subcellularLocation>
        <location evidence="1">Vacuole membrane</location>
        <topology evidence="1">Multi-pass membrane protein</topology>
    </subcellularLocation>
</comment>
<evidence type="ECO:0000256" key="1">
    <source>
        <dbReference type="ARBA" id="ARBA00004128"/>
    </source>
</evidence>
<keyword evidence="5 8" id="KW-1133">Transmembrane helix</keyword>
<evidence type="ECO:0000259" key="9">
    <source>
        <dbReference type="Pfam" id="PF01490"/>
    </source>
</evidence>
<dbReference type="EMBL" id="CAEFZW010000002">
    <property type="protein sequence ID" value="CAB4252829.1"/>
    <property type="molecule type" value="Genomic_DNA"/>
</dbReference>
<keyword evidence="4 8" id="KW-0812">Transmembrane</keyword>
<dbReference type="PANTHER" id="PTHR22950:SF530">
    <property type="entry name" value="VACUOLAR AMINO ACID TRANSPORTER 3"/>
    <property type="match status" value="1"/>
</dbReference>
<evidence type="ECO:0000256" key="4">
    <source>
        <dbReference type="ARBA" id="ARBA00022692"/>
    </source>
</evidence>
<dbReference type="GeneID" id="64855970"/>
<dbReference type="InterPro" id="IPR013057">
    <property type="entry name" value="AA_transpt_TM"/>
</dbReference>
<accession>A0A8H2ZG03</accession>
<keyword evidence="3" id="KW-0926">Vacuole</keyword>
<feature type="transmembrane region" description="Helical" evidence="8">
    <location>
        <begin position="595"/>
        <end position="616"/>
    </location>
</feature>
<feature type="region of interest" description="Disordered" evidence="7">
    <location>
        <begin position="1"/>
        <end position="54"/>
    </location>
</feature>